<proteinExistence type="predicted"/>
<dbReference type="InterPro" id="IPR051288">
    <property type="entry name" value="Serum_paraoxonase/arylesterase"/>
</dbReference>
<keyword evidence="1" id="KW-0732">Signal</keyword>
<dbReference type="Proteomes" id="UP001150259">
    <property type="component" value="Unassembled WGS sequence"/>
</dbReference>
<feature type="signal peptide" evidence="1">
    <location>
        <begin position="1"/>
        <end position="26"/>
    </location>
</feature>
<evidence type="ECO:0008006" key="4">
    <source>
        <dbReference type="Google" id="ProtNLM"/>
    </source>
</evidence>
<comment type="caution">
    <text evidence="2">The sequence shown here is derived from an EMBL/GenBank/DDBJ whole genome shotgun (WGS) entry which is preliminary data.</text>
</comment>
<dbReference type="InterPro" id="IPR011042">
    <property type="entry name" value="6-blade_b-propeller_TolB-like"/>
</dbReference>
<protein>
    <recommendedName>
        <fullName evidence="4">SMP-30/Gluconolactonase/LRE-like region domain-containing protein</fullName>
    </recommendedName>
</protein>
<feature type="chain" id="PRO_5046115005" description="SMP-30/Gluconolactonase/LRE-like region domain-containing protein" evidence="1">
    <location>
        <begin position="27"/>
        <end position="374"/>
    </location>
</feature>
<evidence type="ECO:0000256" key="1">
    <source>
        <dbReference type="SAM" id="SignalP"/>
    </source>
</evidence>
<dbReference type="PANTHER" id="PTHR11799">
    <property type="entry name" value="PARAOXONASE"/>
    <property type="match status" value="1"/>
</dbReference>
<dbReference type="PANTHER" id="PTHR11799:SF12">
    <property type="entry name" value="PARAOXONASE-RELATED"/>
    <property type="match status" value="1"/>
</dbReference>
<dbReference type="RefSeq" id="WP_272461084.1">
    <property type="nucleotide sequence ID" value="NZ_JAPFQL010000012.1"/>
</dbReference>
<gene>
    <name evidence="2" type="ORF">OO014_04500</name>
</gene>
<dbReference type="EMBL" id="JAPFQL010000012">
    <property type="protein sequence ID" value="MDC5696508.1"/>
    <property type="molecule type" value="Genomic_DNA"/>
</dbReference>
<reference evidence="2 3" key="1">
    <citation type="submission" date="2022-11" db="EMBL/GenBank/DDBJ databases">
        <title>Anaerobic phenanthrene biodegradation by a DNRA strain PheN6.</title>
        <authorList>
            <person name="Zhang Z."/>
        </authorList>
    </citation>
    <scope>NUCLEOTIDE SEQUENCE [LARGE SCALE GENOMIC DNA]</scope>
    <source>
        <strain evidence="2 3">PheN6</strain>
    </source>
</reference>
<dbReference type="Gene3D" id="2.120.10.30">
    <property type="entry name" value="TolB, C-terminal domain"/>
    <property type="match status" value="1"/>
</dbReference>
<evidence type="ECO:0000313" key="3">
    <source>
        <dbReference type="Proteomes" id="UP001150259"/>
    </source>
</evidence>
<sequence>MPLSPCPHRWLAAGAAVSLAAFSAIAAVLPAAAAPKDQTPAVALEAFLDGPASPEDIVEVPGLGVAVVSGLSDDPLSTSSVGHLYAVDAASQAVTEIWPERDWSVEWDQTRYPSCPGAPDPAIASPHGINLEERPDGAFDLYVVNHGGREGVEVFRLDLSEGIHLTWTGCVTMPRGTFANGVAPLPDGDGLVVTNFFDPTKSDPFSQIFSDTPSGNLMRWELESGWSVVPESAMAGPNGVIVTRDGRTAFVAEWGGRKLHRIPLDGAQGAATSAVGRVSVDVPLMPDNLRLSAQGEVLVTGQDFTPTNVMACQRNDLANCPTGLEVLAVDPKRMTARTIYAGDPADFRAPTVAAPVGDRIWVGAVKGSRIALLG</sequence>
<accession>A0ABT5GE25</accession>
<dbReference type="SUPFAM" id="SSF63829">
    <property type="entry name" value="Calcium-dependent phosphotriesterase"/>
    <property type="match status" value="1"/>
</dbReference>
<organism evidence="2 3">
    <name type="scientific">Intrasporangium calvum</name>
    <dbReference type="NCBI Taxonomy" id="53358"/>
    <lineage>
        <taxon>Bacteria</taxon>
        <taxon>Bacillati</taxon>
        <taxon>Actinomycetota</taxon>
        <taxon>Actinomycetes</taxon>
        <taxon>Micrococcales</taxon>
        <taxon>Intrasporangiaceae</taxon>
        <taxon>Intrasporangium</taxon>
    </lineage>
</organism>
<keyword evidence="3" id="KW-1185">Reference proteome</keyword>
<evidence type="ECO:0000313" key="2">
    <source>
        <dbReference type="EMBL" id="MDC5696508.1"/>
    </source>
</evidence>
<name>A0ABT5GE25_9MICO</name>